<keyword evidence="3" id="KW-1185">Reference proteome</keyword>
<feature type="compositionally biased region" description="Basic and acidic residues" evidence="1">
    <location>
        <begin position="193"/>
        <end position="209"/>
    </location>
</feature>
<feature type="compositionally biased region" description="Low complexity" evidence="1">
    <location>
        <begin position="344"/>
        <end position="354"/>
    </location>
</feature>
<evidence type="ECO:0000313" key="2">
    <source>
        <dbReference type="EMBL" id="KAE8238813.1"/>
    </source>
</evidence>
<name>A0A177TMQ9_9BASI</name>
<reference evidence="2" key="2">
    <citation type="journal article" date="2019" name="IMA Fungus">
        <title>Genome sequencing and comparison of five Tilletia species to identify candidate genes for the detection of regulated species infecting wheat.</title>
        <authorList>
            <person name="Nguyen H.D.T."/>
            <person name="Sultana T."/>
            <person name="Kesanakurti P."/>
            <person name="Hambleton S."/>
        </authorList>
    </citation>
    <scope>NUCLEOTIDE SEQUENCE</scope>
    <source>
        <strain evidence="2">DAOMC 236416</strain>
    </source>
</reference>
<feature type="compositionally biased region" description="Acidic residues" evidence="1">
    <location>
        <begin position="309"/>
        <end position="321"/>
    </location>
</feature>
<evidence type="ECO:0000313" key="3">
    <source>
        <dbReference type="Proteomes" id="UP000077521"/>
    </source>
</evidence>
<feature type="compositionally biased region" description="Acidic residues" evidence="1">
    <location>
        <begin position="366"/>
        <end position="375"/>
    </location>
</feature>
<feature type="compositionally biased region" description="Acidic residues" evidence="1">
    <location>
        <begin position="464"/>
        <end position="488"/>
    </location>
</feature>
<dbReference type="EMBL" id="LWDF02001415">
    <property type="protein sequence ID" value="KAE8238813.1"/>
    <property type="molecule type" value="Genomic_DNA"/>
</dbReference>
<comment type="caution">
    <text evidence="2">The sequence shown here is derived from an EMBL/GenBank/DDBJ whole genome shotgun (WGS) entry which is preliminary data.</text>
</comment>
<feature type="compositionally biased region" description="Basic and acidic residues" evidence="1">
    <location>
        <begin position="532"/>
        <end position="541"/>
    </location>
</feature>
<evidence type="ECO:0000256" key="1">
    <source>
        <dbReference type="SAM" id="MobiDB-lite"/>
    </source>
</evidence>
<sequence>MPDSSSSDSSDDLPQQQRCPPQQQRCFWTSDEERAFLRLILENKRYQTDLLHLWYPRTEKLTIKRRIKNNQPSRGIVQATLHRVASQLSVEGSHKTSDQVRSKLYCMQQRYRLERSDLKPKARNMLLEELTPGLSSMRQRRRLIRRYHWWEAYHTLVVARERAWQVGAQDISISRETIHSLYADEENEILSDGEDRAISHEPRNEREDVYESDDGHEDGLESQDKDKARGQVVREQVQEGQEDGDDGAVDHTGVEEAGDAEDLMQATGEGAQEQLQEDEEDGDNGVVDQSSLEAAGDVEDLMQVTGEGVGEELQEDQEDGDNGVVDETGVEGAGDAEDMMQAIGEGVQEQLQQDQVDENNSVVDQTGEEAGDAEDLMQAVGEGVQEELHEDQEDRDNGVVDQTGVEEAGDAEDSMQATGEEVQEVPHEDQEDTDNGVVDQTGVEKSGDAEDLMQATEEGVQEQLQEDQGDEDNVMEDENIDVGDEGDGGDVQGDKVDVQIHHDEEEEDGSNQNAFEDAGDAEDVMIQAAKRSPGEDLHGNNEDEDSPMDAGFQQDDDNNDHMTPLPPLTTDSKSVTNDAMDLDSHIIDSAHDGFEIPHADIRAADGYQDQQIAVDAEVPQDAASPEAVAEHIADADRDQEEEAGKSDGNQRDEVVKEGASCLAMVLFRPALPSVCENTINLDSKSIQSGDTGGQLTIVNAASSMSRQQYQDPQAVALRIAAANGYELVLKKNRKSRSSSQETARTKIIERERTRRLKIKLDAQEREREQWLNFVAERMESSLDKKIKLANEELKRSVLQHVEERLQNLGSSSSSTAAAP</sequence>
<gene>
    <name evidence="2" type="ORF">A4X13_0g8368</name>
</gene>
<feature type="compositionally biased region" description="Acidic residues" evidence="1">
    <location>
        <begin position="384"/>
        <end position="394"/>
    </location>
</feature>
<organism evidence="2 3">
    <name type="scientific">Tilletia indica</name>
    <dbReference type="NCBI Taxonomy" id="43049"/>
    <lineage>
        <taxon>Eukaryota</taxon>
        <taxon>Fungi</taxon>
        <taxon>Dikarya</taxon>
        <taxon>Basidiomycota</taxon>
        <taxon>Ustilaginomycotina</taxon>
        <taxon>Exobasidiomycetes</taxon>
        <taxon>Tilletiales</taxon>
        <taxon>Tilletiaceae</taxon>
        <taxon>Tilletia</taxon>
    </lineage>
</organism>
<feature type="compositionally biased region" description="Basic and acidic residues" evidence="1">
    <location>
        <begin position="492"/>
        <end position="503"/>
    </location>
</feature>
<feature type="region of interest" description="Disordered" evidence="1">
    <location>
        <begin position="189"/>
        <end position="252"/>
    </location>
</feature>
<feature type="compositionally biased region" description="Basic and acidic residues" evidence="1">
    <location>
        <begin position="217"/>
        <end position="229"/>
    </location>
</feature>
<feature type="region of interest" description="Disordered" evidence="1">
    <location>
        <begin position="617"/>
        <end position="652"/>
    </location>
</feature>
<reference evidence="2" key="1">
    <citation type="submission" date="2016-04" db="EMBL/GenBank/DDBJ databases">
        <authorList>
            <person name="Nguyen H.D."/>
            <person name="Samba Siva P."/>
            <person name="Cullis J."/>
            <person name="Levesque C.A."/>
            <person name="Hambleton S."/>
        </authorList>
    </citation>
    <scope>NUCLEOTIDE SEQUENCE</scope>
    <source>
        <strain evidence="2">DAOMC 236416</strain>
    </source>
</reference>
<accession>A0A177TMQ9</accession>
<proteinExistence type="predicted"/>
<dbReference type="Proteomes" id="UP000077521">
    <property type="component" value="Unassembled WGS sequence"/>
</dbReference>
<feature type="compositionally biased region" description="Low complexity" evidence="1">
    <location>
        <begin position="230"/>
        <end position="239"/>
    </location>
</feature>
<feature type="region of interest" description="Disordered" evidence="1">
    <location>
        <begin position="1"/>
        <end position="23"/>
    </location>
</feature>
<feature type="region of interest" description="Disordered" evidence="1">
    <location>
        <begin position="307"/>
        <end position="577"/>
    </location>
</feature>
<dbReference type="AlphaFoldDB" id="A0A177TMQ9"/>
<feature type="compositionally biased region" description="Basic and acidic residues" evidence="1">
    <location>
        <begin position="628"/>
        <end position="652"/>
    </location>
</feature>
<protein>
    <submittedName>
        <fullName evidence="2">Uncharacterized protein</fullName>
    </submittedName>
</protein>